<dbReference type="Proteomes" id="UP001162480">
    <property type="component" value="Chromosome 11"/>
</dbReference>
<feature type="domain" description="Conserved oligomeric Golgi complex subunit 2 N-terminal" evidence="10">
    <location>
        <begin position="18"/>
        <end position="91"/>
    </location>
</feature>
<dbReference type="EMBL" id="OX597824">
    <property type="protein sequence ID" value="CAI9730349.1"/>
    <property type="molecule type" value="Genomic_DNA"/>
</dbReference>
<name>A0AA36BAC6_OCTVU</name>
<feature type="compositionally biased region" description="Polar residues" evidence="9">
    <location>
        <begin position="465"/>
        <end position="480"/>
    </location>
</feature>
<evidence type="ECO:0000256" key="9">
    <source>
        <dbReference type="SAM" id="MobiDB-lite"/>
    </source>
</evidence>
<evidence type="ECO:0000259" key="10">
    <source>
        <dbReference type="Pfam" id="PF06148"/>
    </source>
</evidence>
<evidence type="ECO:0000313" key="12">
    <source>
        <dbReference type="EMBL" id="CAI9730349.1"/>
    </source>
</evidence>
<evidence type="ECO:0000256" key="3">
    <source>
        <dbReference type="ARBA" id="ARBA00020977"/>
    </source>
</evidence>
<dbReference type="PANTHER" id="PTHR12961:SF0">
    <property type="entry name" value="CONSERVED OLIGOMERIC GOLGI COMPLEX SUBUNIT 2"/>
    <property type="match status" value="1"/>
</dbReference>
<dbReference type="GO" id="GO:0015031">
    <property type="term" value="P:protein transport"/>
    <property type="evidence" value="ECO:0007669"/>
    <property type="project" value="UniProtKB-KW"/>
</dbReference>
<dbReference type="GO" id="GO:0000139">
    <property type="term" value="C:Golgi membrane"/>
    <property type="evidence" value="ECO:0007669"/>
    <property type="project" value="UniProtKB-SubCell"/>
</dbReference>
<dbReference type="PANTHER" id="PTHR12961">
    <property type="entry name" value="CONSERVED OLIGOMERIC GOLGI COMPLEX COMPONENT 2"/>
    <property type="match status" value="1"/>
</dbReference>
<dbReference type="AlphaFoldDB" id="A0AA36BAC6"/>
<keyword evidence="7" id="KW-0472">Membrane</keyword>
<accession>A0AA36BAC6</accession>
<evidence type="ECO:0000256" key="5">
    <source>
        <dbReference type="ARBA" id="ARBA00022927"/>
    </source>
</evidence>
<proteinExistence type="inferred from homology"/>
<dbReference type="Pfam" id="PF12022">
    <property type="entry name" value="COG2_C"/>
    <property type="match status" value="1"/>
</dbReference>
<evidence type="ECO:0000259" key="11">
    <source>
        <dbReference type="Pfam" id="PF12022"/>
    </source>
</evidence>
<comment type="subcellular location">
    <subcellularLocation>
        <location evidence="1">Golgi apparatus membrane</location>
        <topology evidence="1">Peripheral membrane protein</topology>
    </subcellularLocation>
</comment>
<keyword evidence="13" id="KW-1185">Reference proteome</keyword>
<evidence type="ECO:0000256" key="1">
    <source>
        <dbReference type="ARBA" id="ARBA00004395"/>
    </source>
</evidence>
<organism evidence="12 13">
    <name type="scientific">Octopus vulgaris</name>
    <name type="common">Common octopus</name>
    <dbReference type="NCBI Taxonomy" id="6645"/>
    <lineage>
        <taxon>Eukaryota</taxon>
        <taxon>Metazoa</taxon>
        <taxon>Spiralia</taxon>
        <taxon>Lophotrochozoa</taxon>
        <taxon>Mollusca</taxon>
        <taxon>Cephalopoda</taxon>
        <taxon>Coleoidea</taxon>
        <taxon>Octopodiformes</taxon>
        <taxon>Octopoda</taxon>
        <taxon>Incirrata</taxon>
        <taxon>Octopodidae</taxon>
        <taxon>Octopus</taxon>
    </lineage>
</organism>
<protein>
    <recommendedName>
        <fullName evidence="3">Conserved oligomeric Golgi complex subunit 2</fullName>
    </recommendedName>
    <alternativeName>
        <fullName evidence="8">Component of oligomeric Golgi complex 2</fullName>
    </alternativeName>
</protein>
<sequence length="751" mass="84884">MSGDTAKPLTLPSGPATLCFDKDDFMKNTFNVDTFVMDCRRCVPLETLRDDLHIYLKILRSAMIELINKDYADFVNLSTNLVGMDKAINNLTEPLGQFKEEVLCVTSAMDNAIEAVEEKLNQRQKIKDKKACLQGLINIVQSVEKIEKLLGLTHNMEPSSGARLNGQLIERVATEFNKLQFYVTKSRGLPLVEEVKPRIASITSTLQYSLEGSFLEGLDNNNVDILRQCLRTYALIDKIKDAEALFRKHVARPFMEEVITEDFLRTSHQGLKGMYIKILEFVPKHCHILKDITSSSTSGDVVRGYDFIVNSVLPEIVCNIEARTPSIFAPGNPNLFHEKYTISMDFMSKFEQQCGSQASVKRLREHSSYQVFMSRWSLPVYFQIRFQEIAGAFENSLLSGLNNAPDGSDMYLHASFHLWESICHCWQPDVYLPTLMHRFLKLNLQLLSRYSSWIDEIYQKENQKSSNTNILKNERASTPASNNNSSSNNKQNGLEQNNQTSTSCESEPITLGQILCLLADAEKTSERIFPMFEKDIRPKLESIGYQNIDLIKDAFNDSQTNVLCNVPKFQNSVIQELTCQCSVHLKQVADIPRLFRRTNREVPTKTSSYTTGLFKPLNMFFSEHKAILSESRKQAIAKQVLENLAQQYYTSTSDVLTSVKKMEDSLKRLKKARGTGVSTGLPGMTDDDKIRQQLIIDIEHYAQQVESFGFDSKTLHGCTQLSALCEEARIAMTNPNPSSSSSSALTPKPAS</sequence>
<evidence type="ECO:0000256" key="4">
    <source>
        <dbReference type="ARBA" id="ARBA00022448"/>
    </source>
</evidence>
<dbReference type="Pfam" id="PF06148">
    <property type="entry name" value="COG2_N"/>
    <property type="match status" value="1"/>
</dbReference>
<dbReference type="GO" id="GO:0006891">
    <property type="term" value="P:intra-Golgi vesicle-mediated transport"/>
    <property type="evidence" value="ECO:0007669"/>
    <property type="project" value="TreeGrafter"/>
</dbReference>
<dbReference type="InterPro" id="IPR009316">
    <property type="entry name" value="COG2"/>
</dbReference>
<keyword evidence="4" id="KW-0813">Transport</keyword>
<keyword evidence="5" id="KW-0653">Protein transport</keyword>
<dbReference type="GO" id="GO:0007030">
    <property type="term" value="P:Golgi organization"/>
    <property type="evidence" value="ECO:0007669"/>
    <property type="project" value="InterPro"/>
</dbReference>
<dbReference type="InterPro" id="IPR024603">
    <property type="entry name" value="COG_complex_COG2_C"/>
</dbReference>
<comment type="similarity">
    <text evidence="2">Belongs to the COG2 family.</text>
</comment>
<evidence type="ECO:0000313" key="13">
    <source>
        <dbReference type="Proteomes" id="UP001162480"/>
    </source>
</evidence>
<feature type="compositionally biased region" description="Polar residues" evidence="9">
    <location>
        <begin position="490"/>
        <end position="505"/>
    </location>
</feature>
<evidence type="ECO:0000256" key="6">
    <source>
        <dbReference type="ARBA" id="ARBA00023034"/>
    </source>
</evidence>
<evidence type="ECO:0000256" key="7">
    <source>
        <dbReference type="ARBA" id="ARBA00023136"/>
    </source>
</evidence>
<evidence type="ECO:0000256" key="2">
    <source>
        <dbReference type="ARBA" id="ARBA00007603"/>
    </source>
</evidence>
<feature type="region of interest" description="Disordered" evidence="9">
    <location>
        <begin position="732"/>
        <end position="751"/>
    </location>
</feature>
<gene>
    <name evidence="12" type="ORF">OCTVUL_1B024365</name>
</gene>
<feature type="domain" description="COG complex component COG2 C-terminal" evidence="11">
    <location>
        <begin position="374"/>
        <end position="698"/>
    </location>
</feature>
<keyword evidence="6" id="KW-0333">Golgi apparatus</keyword>
<dbReference type="InterPro" id="IPR024602">
    <property type="entry name" value="COG_su2_N"/>
</dbReference>
<reference evidence="12" key="1">
    <citation type="submission" date="2023-08" db="EMBL/GenBank/DDBJ databases">
        <authorList>
            <person name="Alioto T."/>
            <person name="Alioto T."/>
            <person name="Gomez Garrido J."/>
        </authorList>
    </citation>
    <scope>NUCLEOTIDE SEQUENCE</scope>
</reference>
<feature type="region of interest" description="Disordered" evidence="9">
    <location>
        <begin position="465"/>
        <end position="505"/>
    </location>
</feature>
<dbReference type="GO" id="GO:0017119">
    <property type="term" value="C:Golgi transport complex"/>
    <property type="evidence" value="ECO:0007669"/>
    <property type="project" value="TreeGrafter"/>
</dbReference>
<evidence type="ECO:0000256" key="8">
    <source>
        <dbReference type="ARBA" id="ARBA00031344"/>
    </source>
</evidence>